<dbReference type="InterPro" id="IPR027365">
    <property type="entry name" value="GNAT_acetyltra_YdfB-like"/>
</dbReference>
<dbReference type="InterPro" id="IPR000182">
    <property type="entry name" value="GNAT_dom"/>
</dbReference>
<dbReference type="Gene3D" id="3.40.630.30">
    <property type="match status" value="1"/>
</dbReference>
<feature type="domain" description="N-acetyltransferase" evidence="1">
    <location>
        <begin position="132"/>
        <end position="265"/>
    </location>
</feature>
<dbReference type="GO" id="GO:0016747">
    <property type="term" value="F:acyltransferase activity, transferring groups other than amino-acyl groups"/>
    <property type="evidence" value="ECO:0007669"/>
    <property type="project" value="InterPro"/>
</dbReference>
<dbReference type="AlphaFoldDB" id="A0A162F314"/>
<dbReference type="Proteomes" id="UP000075806">
    <property type="component" value="Unassembled WGS sequence"/>
</dbReference>
<organism evidence="2 3">
    <name type="scientific">Alkalihalobacillus trypoxylicola</name>
    <dbReference type="NCBI Taxonomy" id="519424"/>
    <lineage>
        <taxon>Bacteria</taxon>
        <taxon>Bacillati</taxon>
        <taxon>Bacillota</taxon>
        <taxon>Bacilli</taxon>
        <taxon>Bacillales</taxon>
        <taxon>Bacillaceae</taxon>
        <taxon>Alkalihalobacillus</taxon>
    </lineage>
</organism>
<dbReference type="SUPFAM" id="SSF55729">
    <property type="entry name" value="Acyl-CoA N-acyltransferases (Nat)"/>
    <property type="match status" value="1"/>
</dbReference>
<dbReference type="Pfam" id="PF12746">
    <property type="entry name" value="GNAT_acetyltran"/>
    <property type="match status" value="1"/>
</dbReference>
<keyword evidence="3" id="KW-1185">Reference proteome</keyword>
<reference evidence="2" key="1">
    <citation type="submission" date="2016-02" db="EMBL/GenBank/DDBJ databases">
        <title>Genome sequence of Bacillus trypoxylicola KCTC 13244(T).</title>
        <authorList>
            <person name="Jeong H."/>
            <person name="Park S.-H."/>
            <person name="Choi S.-K."/>
        </authorList>
    </citation>
    <scope>NUCLEOTIDE SEQUENCE [LARGE SCALE GENOMIC DNA]</scope>
    <source>
        <strain evidence="2">KCTC 13244</strain>
    </source>
</reference>
<dbReference type="InterPro" id="IPR016181">
    <property type="entry name" value="Acyl_CoA_acyltransferase"/>
</dbReference>
<name>A0A162F314_9BACI</name>
<proteinExistence type="predicted"/>
<dbReference type="PROSITE" id="PS51186">
    <property type="entry name" value="GNAT"/>
    <property type="match status" value="1"/>
</dbReference>
<accession>A0A162F314</accession>
<sequence>MIRKLTEKDHQECMNLVSEKPAENLFIIGDIEAYGYEQAFQTLWGDFDEQQQLRAVLLNYRGNFIPYCPTTDFHYKGFAEVISKHEHVDILSGLEYLTSLILPHVTLKNDPTRRLYYAKCESIHGKPNNLYSNVQAAQPEDAAELVEFINSIEEFDTRLSVEEKKEALEQKVSRSYFIRMDEQIVSSVSTAAENSQSAMVVAVCTRKGFEQRGYASSCLYQLVHDLINENKSLCLFYDNPHAGKIYKNLGFEDIANWTMTKLIKE</sequence>
<evidence type="ECO:0000313" key="3">
    <source>
        <dbReference type="Proteomes" id="UP000075806"/>
    </source>
</evidence>
<evidence type="ECO:0000313" key="2">
    <source>
        <dbReference type="EMBL" id="KYG34379.1"/>
    </source>
</evidence>
<dbReference type="OrthoDB" id="248489at2"/>
<dbReference type="RefSeq" id="WP_061947546.1">
    <property type="nucleotide sequence ID" value="NZ_LTAO01000002.1"/>
</dbReference>
<gene>
    <name evidence="2" type="ORF">AZF04_14405</name>
</gene>
<comment type="caution">
    <text evidence="2">The sequence shown here is derived from an EMBL/GenBank/DDBJ whole genome shotgun (WGS) entry which is preliminary data.</text>
</comment>
<evidence type="ECO:0000259" key="1">
    <source>
        <dbReference type="PROSITE" id="PS51186"/>
    </source>
</evidence>
<protein>
    <recommendedName>
        <fullName evidence="1">N-acetyltransferase domain-containing protein</fullName>
    </recommendedName>
</protein>
<dbReference type="EMBL" id="LTAO01000002">
    <property type="protein sequence ID" value="KYG34379.1"/>
    <property type="molecule type" value="Genomic_DNA"/>
</dbReference>
<dbReference type="STRING" id="519424.AZF04_14405"/>